<dbReference type="InterPro" id="IPR043472">
    <property type="entry name" value="Macro_dom-like"/>
</dbReference>
<dbReference type="GO" id="GO:0005634">
    <property type="term" value="C:nucleus"/>
    <property type="evidence" value="ECO:0007669"/>
    <property type="project" value="UniProtKB-SubCell"/>
</dbReference>
<evidence type="ECO:0000256" key="6">
    <source>
        <dbReference type="RuleBase" id="RU362114"/>
    </source>
</evidence>
<dbReference type="SMART" id="SM00506">
    <property type="entry name" value="A1pp"/>
    <property type="match status" value="3"/>
</dbReference>
<dbReference type="GeneID" id="111123406"/>
<reference evidence="10" key="1">
    <citation type="submission" date="2025-08" db="UniProtKB">
        <authorList>
            <consortium name="RefSeq"/>
        </authorList>
    </citation>
    <scope>IDENTIFICATION</scope>
    <source>
        <tissue evidence="10">Whole sample</tissue>
    </source>
</reference>
<dbReference type="SUPFAM" id="SSF52949">
    <property type="entry name" value="Macro domain-like"/>
    <property type="match status" value="3"/>
</dbReference>
<keyword evidence="9" id="KW-1185">Reference proteome</keyword>
<dbReference type="InterPro" id="IPR052056">
    <property type="entry name" value="Mono-ARTD/PARP"/>
</dbReference>
<dbReference type="Pfam" id="PF00644">
    <property type="entry name" value="PARP"/>
    <property type="match status" value="1"/>
</dbReference>
<comment type="subcellular location">
    <subcellularLocation>
        <location evidence="1">Nucleus</location>
    </subcellularLocation>
</comment>
<feature type="domain" description="Macro" evidence="8">
    <location>
        <begin position="193"/>
        <end position="357"/>
    </location>
</feature>
<keyword evidence="3 6" id="KW-0808">Transferase</keyword>
<feature type="domain" description="Macro" evidence="8">
    <location>
        <begin position="3"/>
        <end position="183"/>
    </location>
</feature>
<dbReference type="Gene3D" id="3.90.228.10">
    <property type="match status" value="1"/>
</dbReference>
<evidence type="ECO:0000256" key="4">
    <source>
        <dbReference type="ARBA" id="ARBA00023027"/>
    </source>
</evidence>
<name>A0A8B8D1M6_CRAVI</name>
<protein>
    <recommendedName>
        <fullName evidence="6">Poly [ADP-ribose] polymerase</fullName>
        <shortName evidence="6">PARP</shortName>
        <ecNumber evidence="6">2.4.2.-</ecNumber>
    </recommendedName>
</protein>
<dbReference type="PANTHER" id="PTHR14453:SF67">
    <property type="entry name" value="POLY [ADP-RIBOSE] POLYMERASE"/>
    <property type="match status" value="1"/>
</dbReference>
<dbReference type="PANTHER" id="PTHR14453">
    <property type="entry name" value="PARP/ZINC FINGER CCCH TYPE DOMAIN CONTAINING PROTEIN"/>
    <property type="match status" value="1"/>
</dbReference>
<dbReference type="OrthoDB" id="10052316at2759"/>
<keyword evidence="4 6" id="KW-0520">NAD</keyword>
<sequence>MSGGSRQFVVVGSLRVFVSTGDITQQQVDVIVNSSRSDLDLSRGRASKALLDAAGAAIQDECEEDYPYGIKDGEIAITSGGLLSCRAIYHGALSKYSSPDDEQNLEKIIQSSLDQAETDGFVTIAFPALGAGYLGYPPSRVAEILFSCIQQVTPQSLKEVRIVIFTKDHDNFKVFLREAKKYSGPRTRTAALRAPQDCIRIGNVNVKVMVGELSKVKAGVIVCSGPSDLQLNNNGLSQSLSDVAGPQMQEELNQKYPNGIDYGTFAVSGGYKLKCRFVYHGALPKWATNDPDPSDTMEDFVDSCLETANQHSTKTIAFPTLGVGSLSYPIEQSAKIMGECIRYFCTSTFQISIQTIIIVVYKGCRNYSDIQKEFIEELNGGSPLMAGGLSVFGATVLAPSQNIVSRQSYSRKFGNMTVTLLVGDMAEQQVDVIVNSIASDLTMSSGVAAAISAAAGPGLSEELEQNFPMGIKEGDIAVTQGHALQCNEVYNGYLSPWYSRRSTGAQPPDLVLGDFVFACLERANASGYSSITFPALGTGYHKFPVDAAAESMVAAIVKFSSQRSQQTITDVRIVLYGGSSNLSTLEKEFKHEISQGNCSGITPLIQSVRLGMTPVPSRGTRQYIQYRCSETIRSPPNWTKFTSKKPLKEWIQAQAANSEKIHFEEVDQRTHASIKKAFGNTRGNAQLQIVNIQRIENADLFLKYGEERQRLFRKVNSEGQFNPPERIQSSLGPVKVMGYLHPSMTNHTESEINEYYFFHATKPKFVDIICTQGFDPRLANVGGRLGTGVYGAEDACKSHAYAECNNQQCYPMFLVRMSLGDIFMTQAETPDLKRPPCKVCTTKVCINHQELYDSVMANGGKFKHREFVIYDRHQSYPEYLIWYKA</sequence>
<dbReference type="Pfam" id="PF01661">
    <property type="entry name" value="Macro"/>
    <property type="match status" value="3"/>
</dbReference>
<proteinExistence type="predicted"/>
<evidence type="ECO:0000256" key="5">
    <source>
        <dbReference type="ARBA" id="ARBA00023242"/>
    </source>
</evidence>
<dbReference type="GO" id="GO:0003950">
    <property type="term" value="F:NAD+ poly-ADP-ribosyltransferase activity"/>
    <property type="evidence" value="ECO:0007669"/>
    <property type="project" value="UniProtKB-UniRule"/>
</dbReference>
<organism evidence="9 10">
    <name type="scientific">Crassostrea virginica</name>
    <name type="common">Eastern oyster</name>
    <dbReference type="NCBI Taxonomy" id="6565"/>
    <lineage>
        <taxon>Eukaryota</taxon>
        <taxon>Metazoa</taxon>
        <taxon>Spiralia</taxon>
        <taxon>Lophotrochozoa</taxon>
        <taxon>Mollusca</taxon>
        <taxon>Bivalvia</taxon>
        <taxon>Autobranchia</taxon>
        <taxon>Pteriomorphia</taxon>
        <taxon>Ostreida</taxon>
        <taxon>Ostreoidea</taxon>
        <taxon>Ostreidae</taxon>
        <taxon>Crassostrea</taxon>
    </lineage>
</organism>
<dbReference type="EC" id="2.4.2.-" evidence="6"/>
<feature type="domain" description="PARP catalytic" evidence="7">
    <location>
        <begin position="645"/>
        <end position="885"/>
    </location>
</feature>
<accession>A0A8B8D1M6</accession>
<keyword evidence="5" id="KW-0539">Nucleus</keyword>
<keyword evidence="2 6" id="KW-0328">Glycosyltransferase</keyword>
<evidence type="ECO:0000313" key="9">
    <source>
        <dbReference type="Proteomes" id="UP000694844"/>
    </source>
</evidence>
<evidence type="ECO:0000259" key="8">
    <source>
        <dbReference type="PROSITE" id="PS51154"/>
    </source>
</evidence>
<dbReference type="InterPro" id="IPR012317">
    <property type="entry name" value="Poly(ADP-ribose)pol_cat_dom"/>
</dbReference>
<dbReference type="PROSITE" id="PS51154">
    <property type="entry name" value="MACRO"/>
    <property type="match status" value="3"/>
</dbReference>
<evidence type="ECO:0000313" key="10">
    <source>
        <dbReference type="RefSeq" id="XP_022321414.1"/>
    </source>
</evidence>
<gene>
    <name evidence="10" type="primary">LOC111123406</name>
</gene>
<dbReference type="Proteomes" id="UP000694844">
    <property type="component" value="Chromosome 3"/>
</dbReference>
<feature type="domain" description="Macro" evidence="8">
    <location>
        <begin position="405"/>
        <end position="593"/>
    </location>
</feature>
<evidence type="ECO:0000256" key="3">
    <source>
        <dbReference type="ARBA" id="ARBA00022679"/>
    </source>
</evidence>
<dbReference type="GO" id="GO:0003714">
    <property type="term" value="F:transcription corepressor activity"/>
    <property type="evidence" value="ECO:0007669"/>
    <property type="project" value="TreeGrafter"/>
</dbReference>
<dbReference type="GO" id="GO:0010629">
    <property type="term" value="P:negative regulation of gene expression"/>
    <property type="evidence" value="ECO:0007669"/>
    <property type="project" value="TreeGrafter"/>
</dbReference>
<dbReference type="GO" id="GO:0005737">
    <property type="term" value="C:cytoplasm"/>
    <property type="evidence" value="ECO:0007669"/>
    <property type="project" value="TreeGrafter"/>
</dbReference>
<dbReference type="Gene3D" id="3.40.220.10">
    <property type="entry name" value="Leucine Aminopeptidase, subunit E, domain 1"/>
    <property type="match status" value="3"/>
</dbReference>
<evidence type="ECO:0000256" key="2">
    <source>
        <dbReference type="ARBA" id="ARBA00022676"/>
    </source>
</evidence>
<dbReference type="SUPFAM" id="SSF56399">
    <property type="entry name" value="ADP-ribosylation"/>
    <property type="match status" value="1"/>
</dbReference>
<dbReference type="KEGG" id="cvn:111123406"/>
<dbReference type="AlphaFoldDB" id="A0A8B8D1M6"/>
<evidence type="ECO:0000256" key="1">
    <source>
        <dbReference type="ARBA" id="ARBA00004123"/>
    </source>
</evidence>
<dbReference type="RefSeq" id="XP_022321414.1">
    <property type="nucleotide sequence ID" value="XM_022465706.1"/>
</dbReference>
<dbReference type="InterPro" id="IPR002589">
    <property type="entry name" value="Macro_dom"/>
</dbReference>
<dbReference type="PROSITE" id="PS51059">
    <property type="entry name" value="PARP_CATALYTIC"/>
    <property type="match status" value="1"/>
</dbReference>
<evidence type="ECO:0000259" key="7">
    <source>
        <dbReference type="PROSITE" id="PS51059"/>
    </source>
</evidence>